<name>A0A2A2IC63_9BACI</name>
<protein>
    <submittedName>
        <fullName evidence="2">Uncharacterized protein</fullName>
    </submittedName>
</protein>
<keyword evidence="1" id="KW-0472">Membrane</keyword>
<sequence length="95" mass="11333">MGTVLSFQFTQFYTQLEFSKQENRPPCVFTQLKHNRVEDEKRLLLNIAPIVEYFFTISWYYLVPIISKQVTHLFSPKIKTPIIFKIGACFSIYKY</sequence>
<keyword evidence="3" id="KW-1185">Reference proteome</keyword>
<dbReference type="EMBL" id="NPOA01000008">
    <property type="protein sequence ID" value="PAV29162.1"/>
    <property type="molecule type" value="Genomic_DNA"/>
</dbReference>
<dbReference type="AlphaFoldDB" id="A0A2A2IC63"/>
<comment type="caution">
    <text evidence="2">The sequence shown here is derived from an EMBL/GenBank/DDBJ whole genome shotgun (WGS) entry which is preliminary data.</text>
</comment>
<keyword evidence="1" id="KW-1133">Transmembrane helix</keyword>
<keyword evidence="1" id="KW-0812">Transmembrane</keyword>
<evidence type="ECO:0000313" key="3">
    <source>
        <dbReference type="Proteomes" id="UP000218887"/>
    </source>
</evidence>
<accession>A0A2A2IC63</accession>
<organism evidence="2 3">
    <name type="scientific">Virgibacillus profundi</name>
    <dbReference type="NCBI Taxonomy" id="2024555"/>
    <lineage>
        <taxon>Bacteria</taxon>
        <taxon>Bacillati</taxon>
        <taxon>Bacillota</taxon>
        <taxon>Bacilli</taxon>
        <taxon>Bacillales</taxon>
        <taxon>Bacillaceae</taxon>
        <taxon>Virgibacillus</taxon>
    </lineage>
</organism>
<feature type="transmembrane region" description="Helical" evidence="1">
    <location>
        <begin position="43"/>
        <end position="62"/>
    </location>
</feature>
<evidence type="ECO:0000256" key="1">
    <source>
        <dbReference type="SAM" id="Phobius"/>
    </source>
</evidence>
<dbReference type="Proteomes" id="UP000218887">
    <property type="component" value="Unassembled WGS sequence"/>
</dbReference>
<gene>
    <name evidence="2" type="ORF">CIL05_12240</name>
</gene>
<proteinExistence type="predicted"/>
<reference evidence="2 3" key="1">
    <citation type="submission" date="2017-08" db="EMBL/GenBank/DDBJ databases">
        <title>Virgibacillus indicus sp. nov. and Virgibacillus profoundi sp. nov, two moderately halophilic bacteria isolated from marine sediment by using the Microfluidic Streak Plate.</title>
        <authorList>
            <person name="Xu B."/>
            <person name="Hu B."/>
            <person name="Wang J."/>
            <person name="Zhu Y."/>
            <person name="Huang L."/>
            <person name="Du W."/>
            <person name="Huang Y."/>
        </authorList>
    </citation>
    <scope>NUCLEOTIDE SEQUENCE [LARGE SCALE GENOMIC DNA]</scope>
    <source>
        <strain evidence="2 3">IO3-P3-H5</strain>
    </source>
</reference>
<evidence type="ECO:0000313" key="2">
    <source>
        <dbReference type="EMBL" id="PAV29162.1"/>
    </source>
</evidence>